<dbReference type="PRINTS" id="PR00080">
    <property type="entry name" value="SDRFAMILY"/>
</dbReference>
<keyword evidence="6" id="KW-1185">Reference proteome</keyword>
<dbReference type="AlphaFoldDB" id="A0A1E7F7J4"/>
<organism evidence="5 6">
    <name type="scientific">Fragilariopsis cylindrus CCMP1102</name>
    <dbReference type="NCBI Taxonomy" id="635003"/>
    <lineage>
        <taxon>Eukaryota</taxon>
        <taxon>Sar</taxon>
        <taxon>Stramenopiles</taxon>
        <taxon>Ochrophyta</taxon>
        <taxon>Bacillariophyta</taxon>
        <taxon>Bacillariophyceae</taxon>
        <taxon>Bacillariophycidae</taxon>
        <taxon>Bacillariales</taxon>
        <taxon>Bacillariaceae</taxon>
        <taxon>Fragilariopsis</taxon>
    </lineage>
</organism>
<dbReference type="Gene3D" id="3.40.50.720">
    <property type="entry name" value="NAD(P)-binding Rossmann-like Domain"/>
    <property type="match status" value="1"/>
</dbReference>
<comment type="function">
    <text evidence="3">Putative oxidoreductase.</text>
</comment>
<gene>
    <name evidence="5" type="ORF">FRACYDRAFT_188570</name>
</gene>
<dbReference type="PANTHER" id="PTHR44196:SF1">
    <property type="entry name" value="DEHYDROGENASE_REDUCTASE SDR FAMILY MEMBER 7B"/>
    <property type="match status" value="1"/>
</dbReference>
<dbReference type="OrthoDB" id="5307821at2759"/>
<protein>
    <submittedName>
        <fullName evidence="5">NAD(P)-binding protein</fullName>
    </submittedName>
</protein>
<dbReference type="PRINTS" id="PR00081">
    <property type="entry name" value="GDHRDH"/>
</dbReference>
<evidence type="ECO:0000313" key="6">
    <source>
        <dbReference type="Proteomes" id="UP000095751"/>
    </source>
</evidence>
<proteinExistence type="inferred from homology"/>
<dbReference type="GO" id="GO:0016491">
    <property type="term" value="F:oxidoreductase activity"/>
    <property type="evidence" value="ECO:0007669"/>
    <property type="project" value="UniProtKB-KW"/>
</dbReference>
<feature type="non-terminal residue" evidence="5">
    <location>
        <position position="1"/>
    </location>
</feature>
<name>A0A1E7F7J4_9STRA</name>
<dbReference type="Proteomes" id="UP000095751">
    <property type="component" value="Unassembled WGS sequence"/>
</dbReference>
<accession>A0A1E7F7J4</accession>
<evidence type="ECO:0000256" key="1">
    <source>
        <dbReference type="ARBA" id="ARBA00006484"/>
    </source>
</evidence>
<dbReference type="InParanoid" id="A0A1E7F7J4"/>
<dbReference type="GO" id="GO:0016020">
    <property type="term" value="C:membrane"/>
    <property type="evidence" value="ECO:0007669"/>
    <property type="project" value="TreeGrafter"/>
</dbReference>
<sequence length="259" mass="27778">NAKTLILSGRNSETLEAVQDLCNEINNSTASLRPIKIHILKCDLSNAESVDKFATESLRLCENQVDVLVNNGGISSRSSFVDTTSEVDEFLMRVNFLSGAALTKRILPVMVSNNGDGGGDGRIIWISSIQGPIGTPFRTSYAASKFAVQGYCEALRSELTSSGVSVHVVSPGYIRTNLSLSAVCGDGSKYGNTYATTAKGADPDKVAVQILDSVAKGCQDFVVAASPSSRIALWIKIFSPPLLRKLLVKRFKKNLASRQ</sequence>
<evidence type="ECO:0000256" key="2">
    <source>
        <dbReference type="ARBA" id="ARBA00023002"/>
    </source>
</evidence>
<evidence type="ECO:0000256" key="3">
    <source>
        <dbReference type="ARBA" id="ARBA00037096"/>
    </source>
</evidence>
<dbReference type="Pfam" id="PF00106">
    <property type="entry name" value="adh_short"/>
    <property type="match status" value="1"/>
</dbReference>
<dbReference type="InterPro" id="IPR002347">
    <property type="entry name" value="SDR_fam"/>
</dbReference>
<reference evidence="5 6" key="1">
    <citation type="submission" date="2016-09" db="EMBL/GenBank/DDBJ databases">
        <title>Extensive genetic diversity and differential bi-allelic expression allows diatom success in the polar Southern Ocean.</title>
        <authorList>
            <consortium name="DOE Joint Genome Institute"/>
            <person name="Mock T."/>
            <person name="Otillar R.P."/>
            <person name="Strauss J."/>
            <person name="Dupont C."/>
            <person name="Frickenhaus S."/>
            <person name="Maumus F."/>
            <person name="Mcmullan M."/>
            <person name="Sanges R."/>
            <person name="Schmutz J."/>
            <person name="Toseland A."/>
            <person name="Valas R."/>
            <person name="Veluchamy A."/>
            <person name="Ward B.J."/>
            <person name="Allen A."/>
            <person name="Barry K."/>
            <person name="Falciatore A."/>
            <person name="Ferrante M."/>
            <person name="Fortunato A.E."/>
            <person name="Gloeckner G."/>
            <person name="Gruber A."/>
            <person name="Hipkin R."/>
            <person name="Janech M."/>
            <person name="Kroth P."/>
            <person name="Leese F."/>
            <person name="Lindquist E."/>
            <person name="Lyon B.R."/>
            <person name="Martin J."/>
            <person name="Mayer C."/>
            <person name="Parker M."/>
            <person name="Quesneville H."/>
            <person name="Raymond J."/>
            <person name="Uhlig C."/>
            <person name="Valentin K.U."/>
            <person name="Worden A.Z."/>
            <person name="Armbrust E.V."/>
            <person name="Bowler C."/>
            <person name="Green B."/>
            <person name="Moulton V."/>
            <person name="Van Oosterhout C."/>
            <person name="Grigoriev I."/>
        </authorList>
    </citation>
    <scope>NUCLEOTIDE SEQUENCE [LARGE SCALE GENOMIC DNA]</scope>
    <source>
        <strain evidence="5 6">CCMP1102</strain>
    </source>
</reference>
<dbReference type="PANTHER" id="PTHR44196">
    <property type="entry name" value="DEHYDROGENASE/REDUCTASE SDR FAMILY MEMBER 7B"/>
    <property type="match status" value="1"/>
</dbReference>
<dbReference type="SUPFAM" id="SSF51735">
    <property type="entry name" value="NAD(P)-binding Rossmann-fold domains"/>
    <property type="match status" value="1"/>
</dbReference>
<comment type="similarity">
    <text evidence="1 4">Belongs to the short-chain dehydrogenases/reductases (SDR) family.</text>
</comment>
<dbReference type="PROSITE" id="PS00061">
    <property type="entry name" value="ADH_SHORT"/>
    <property type="match status" value="1"/>
</dbReference>
<evidence type="ECO:0000256" key="4">
    <source>
        <dbReference type="RuleBase" id="RU000363"/>
    </source>
</evidence>
<dbReference type="InterPro" id="IPR036291">
    <property type="entry name" value="NAD(P)-bd_dom_sf"/>
</dbReference>
<evidence type="ECO:0000313" key="5">
    <source>
        <dbReference type="EMBL" id="OEU14074.1"/>
    </source>
</evidence>
<dbReference type="InterPro" id="IPR020904">
    <property type="entry name" value="Sc_DH/Rdtase_CS"/>
</dbReference>
<dbReference type="KEGG" id="fcy:FRACYDRAFT_188570"/>
<keyword evidence="2" id="KW-0560">Oxidoreductase</keyword>
<dbReference type="EMBL" id="KV784361">
    <property type="protein sequence ID" value="OEU14074.1"/>
    <property type="molecule type" value="Genomic_DNA"/>
</dbReference>